<evidence type="ECO:0000313" key="4">
    <source>
        <dbReference type="Proteomes" id="UP000324632"/>
    </source>
</evidence>
<reference evidence="2 4" key="1">
    <citation type="journal article" date="2019" name="Mol. Ecol. Resour.">
        <title>Chromosome-level genome assembly of Triplophysa tibetana, a fish adapted to the harsh high-altitude environment of the Tibetan Plateau.</title>
        <authorList>
            <person name="Yang X."/>
            <person name="Liu H."/>
            <person name="Ma Z."/>
            <person name="Zou Y."/>
            <person name="Zou M."/>
            <person name="Mao Y."/>
            <person name="Li X."/>
            <person name="Wang H."/>
            <person name="Chen T."/>
            <person name="Wang W."/>
            <person name="Yang R."/>
        </authorList>
    </citation>
    <scope>NUCLEOTIDE SEQUENCE [LARGE SCALE GENOMIC DNA]</scope>
    <source>
        <strain evidence="2">TTIB1903HZAU</strain>
        <tissue evidence="2">Muscle</tissue>
    </source>
</reference>
<dbReference type="AlphaFoldDB" id="A0A5A9NSV5"/>
<accession>A0A5A9NSV5</accession>
<proteinExistence type="predicted"/>
<protein>
    <submittedName>
        <fullName evidence="2">Uncharacterized protein</fullName>
    </submittedName>
</protein>
<evidence type="ECO:0000313" key="1">
    <source>
        <dbReference type="EMBL" id="KAA0701489.1"/>
    </source>
</evidence>
<dbReference type="EMBL" id="SOYY01000014">
    <property type="protein sequence ID" value="KAA0712553.1"/>
    <property type="molecule type" value="Genomic_DNA"/>
</dbReference>
<evidence type="ECO:0000313" key="2">
    <source>
        <dbReference type="EMBL" id="KAA0712553.1"/>
    </source>
</evidence>
<dbReference type="EMBL" id="SOYY01000058">
    <property type="protein sequence ID" value="KAA0701489.1"/>
    <property type="molecule type" value="Genomic_DNA"/>
</dbReference>
<dbReference type="EMBL" id="SOYY01000014">
    <property type="protein sequence ID" value="KAA0712555.1"/>
    <property type="molecule type" value="Genomic_DNA"/>
</dbReference>
<keyword evidence="4" id="KW-1185">Reference proteome</keyword>
<organism evidence="2 4">
    <name type="scientific">Triplophysa tibetana</name>
    <dbReference type="NCBI Taxonomy" id="1572043"/>
    <lineage>
        <taxon>Eukaryota</taxon>
        <taxon>Metazoa</taxon>
        <taxon>Chordata</taxon>
        <taxon>Craniata</taxon>
        <taxon>Vertebrata</taxon>
        <taxon>Euteleostomi</taxon>
        <taxon>Actinopterygii</taxon>
        <taxon>Neopterygii</taxon>
        <taxon>Teleostei</taxon>
        <taxon>Ostariophysi</taxon>
        <taxon>Cypriniformes</taxon>
        <taxon>Nemacheilidae</taxon>
        <taxon>Triplophysa</taxon>
    </lineage>
</organism>
<comment type="caution">
    <text evidence="2">The sequence shown here is derived from an EMBL/GenBank/DDBJ whole genome shotgun (WGS) entry which is preliminary data.</text>
</comment>
<gene>
    <name evidence="2" type="ORF">E1301_Tti021240</name>
    <name evidence="3" type="ORF">E1301_Tti022515</name>
    <name evidence="1" type="ORF">E1301_Tti023910</name>
</gene>
<sequence>MVRGLKQSSLAFVTFSGKAIIGTDNGKDTGVLISSVLSTYLRRTGLGSLLNDAEAIEDHLQVSPGLDLTINTDGFLLSMQRAVEPPAPSEKTLNNSDESLQEMLELAEVAEPPGSSHTASGTPST</sequence>
<dbReference type="Proteomes" id="UP000324632">
    <property type="component" value="Chromosome 14"/>
</dbReference>
<evidence type="ECO:0000313" key="3">
    <source>
        <dbReference type="EMBL" id="KAA0712555.1"/>
    </source>
</evidence>
<name>A0A5A9NSV5_9TELE</name>